<dbReference type="RefSeq" id="WP_141245632.1">
    <property type="nucleotide sequence ID" value="NZ_CP033366.1"/>
</dbReference>
<name>A0ABX6MUX2_9HYPH</name>
<dbReference type="GeneID" id="66684472"/>
<proteinExistence type="predicted"/>
<accession>A0ABX6MUX2</accession>
<dbReference type="EMBL" id="CP051772">
    <property type="protein sequence ID" value="QJF03205.1"/>
    <property type="molecule type" value="Genomic_DNA"/>
</dbReference>
<gene>
    <name evidence="1" type="ORF">R7A2020_20890</name>
</gene>
<evidence type="ECO:0000313" key="1">
    <source>
        <dbReference type="EMBL" id="QJF03205.1"/>
    </source>
</evidence>
<sequence>MKIGYTEFSFGYAFTENLIRSSATPPVGAPQFPNLVQEAQLGFDIKLNFPAMPLFFQFKLPELMKRDSAFEIACGQCSGLTTPFFRIGLMRRDISKQHALLIDLEKKYPANVYYATPALETVAAFDQAYNAAKVAARSVFFSPREIGLLPDDKLHTIAYDDTLPVGFFCSQPRKVKALSFEGLSDLISHRLKAKAAPDIQQVATRVNEDILSLAPLSMRRTVGAIRERTRSRRLAGEAATPKPPEMAEVEIELLVAREVARVGLGVDFVVAQPA</sequence>
<protein>
    <submittedName>
        <fullName evidence="1">Uncharacterized protein</fullName>
    </submittedName>
</protein>
<evidence type="ECO:0000313" key="2">
    <source>
        <dbReference type="Proteomes" id="UP000500892"/>
    </source>
</evidence>
<dbReference type="Proteomes" id="UP000500892">
    <property type="component" value="Chromosome"/>
</dbReference>
<reference evidence="1 2" key="1">
    <citation type="submission" date="2020-04" db="EMBL/GenBank/DDBJ databases">
        <title>Mesorhizobium japonicum R7A epigenetic regulation of quorum sensing and ICE transfer.</title>
        <authorList>
            <person name="Ramsay J.P."/>
            <person name="Colombi E."/>
            <person name="Perry B.J."/>
            <person name="Staltari A."/>
        </authorList>
    </citation>
    <scope>NUCLEOTIDE SEQUENCE [LARGE SCALE GENOMIC DNA]</scope>
    <source>
        <strain evidence="1 2">R7A</strain>
    </source>
</reference>
<organism evidence="1 2">
    <name type="scientific">Mesorhizobium japonicum R7A</name>
    <dbReference type="NCBI Taxonomy" id="935547"/>
    <lineage>
        <taxon>Bacteria</taxon>
        <taxon>Pseudomonadati</taxon>
        <taxon>Pseudomonadota</taxon>
        <taxon>Alphaproteobacteria</taxon>
        <taxon>Hyphomicrobiales</taxon>
        <taxon>Phyllobacteriaceae</taxon>
        <taxon>Mesorhizobium</taxon>
    </lineage>
</organism>
<keyword evidence="2" id="KW-1185">Reference proteome</keyword>